<keyword evidence="1" id="KW-0479">Metal-binding</keyword>
<dbReference type="Gene3D" id="3.30.70.20">
    <property type="match status" value="1"/>
</dbReference>
<accession>A0AAU8GBC9</accession>
<evidence type="ECO:0000256" key="2">
    <source>
        <dbReference type="ARBA" id="ARBA00023004"/>
    </source>
</evidence>
<feature type="domain" description="4Fe-4S ferredoxin-type" evidence="4">
    <location>
        <begin position="378"/>
        <end position="408"/>
    </location>
</feature>
<dbReference type="PROSITE" id="PS00198">
    <property type="entry name" value="4FE4S_FER_1"/>
    <property type="match status" value="1"/>
</dbReference>
<dbReference type="NCBIfam" id="TIGR01409">
    <property type="entry name" value="TAT_signal_seq"/>
    <property type="match status" value="1"/>
</dbReference>
<dbReference type="InterPro" id="IPR017900">
    <property type="entry name" value="4Fe4S_Fe_S_CS"/>
</dbReference>
<dbReference type="PANTHER" id="PTHR42827">
    <property type="entry name" value="IRON-SULFUR CLUSTER-BINDING PROTEIN-RELATED"/>
    <property type="match status" value="1"/>
</dbReference>
<dbReference type="PANTHER" id="PTHR42827:SF1">
    <property type="entry name" value="IRON-SULFUR CLUSTER-BINDING PROTEIN"/>
    <property type="match status" value="1"/>
</dbReference>
<dbReference type="SUPFAM" id="SSF54862">
    <property type="entry name" value="4Fe-4S ferredoxins"/>
    <property type="match status" value="1"/>
</dbReference>
<dbReference type="InterPro" id="IPR019546">
    <property type="entry name" value="TAT_signal_bac_arc"/>
</dbReference>
<dbReference type="AlphaFoldDB" id="A0AAU8GBC9"/>
<protein>
    <submittedName>
        <fullName evidence="5">4Fe-4S double cluster binding domain-containing protein</fullName>
    </submittedName>
</protein>
<keyword evidence="2" id="KW-0408">Iron</keyword>
<sequence>MAQFHNSISRRDFMKSVMLGVGGTAAAAGVAYAWGVQDGATPLSFPGHQSRRGFEYETFDRTPFEVDEVPETSWKVTEQNTTYMRPNQVVNGIHRPDLRWIYNQRFQSRHDPDVNKFKFAIPYSAWPSNGVQALDPFWREYYEMYPDMLERDKEYVYDWLPGFRERYFKTTEMRANFDAQEGYIANKIVSGDTAVGVSSITTTPEVNDWDKVSTTRAVFESPEKAAENIKWAAYHFGAQYVGIIPVHPEFVWYNHSSNTRGFKVGEEIKIQPWWNYGIFVNAPMEWDSMMADPNYGQSQQGYNIVSTIAQQIVGYLKALGYPARWNSPNGGYDLTIPPHGALSGYGNIGRTSNCMSPDVGGNCRPAVVFTSLPMATDKPIDFNLYAFCKRCMICAENCPTQAISKSPEPDRVEYGMKRWATNFAVCNDGWAYGAGPTGCRACVAACPWTRRNTWSHRMMRNILARDSTGLVSNVALWAERNMYPKNMLDDLNPPLFKGVFDPPEYLKTANFISGFTPTPMGVK</sequence>
<dbReference type="GO" id="GO:0046872">
    <property type="term" value="F:metal ion binding"/>
    <property type="evidence" value="ECO:0007669"/>
    <property type="project" value="UniProtKB-KW"/>
</dbReference>
<dbReference type="PROSITE" id="PS51379">
    <property type="entry name" value="4FE4S_FER_2"/>
    <property type="match status" value="1"/>
</dbReference>
<dbReference type="InterPro" id="IPR006311">
    <property type="entry name" value="TAT_signal"/>
</dbReference>
<dbReference type="GO" id="GO:0051536">
    <property type="term" value="F:iron-sulfur cluster binding"/>
    <property type="evidence" value="ECO:0007669"/>
    <property type="project" value="UniProtKB-KW"/>
</dbReference>
<gene>
    <name evidence="5" type="ORF">ABV300_07320</name>
</gene>
<dbReference type="InterPro" id="IPR017896">
    <property type="entry name" value="4Fe4S_Fe-S-bd"/>
</dbReference>
<evidence type="ECO:0000259" key="4">
    <source>
        <dbReference type="PROSITE" id="PS51379"/>
    </source>
</evidence>
<evidence type="ECO:0000256" key="3">
    <source>
        <dbReference type="ARBA" id="ARBA00023014"/>
    </source>
</evidence>
<name>A0AAU8GBC9_9CHLR</name>
<evidence type="ECO:0000313" key="5">
    <source>
        <dbReference type="EMBL" id="XCH32955.1"/>
    </source>
</evidence>
<dbReference type="Pfam" id="PF12838">
    <property type="entry name" value="Fer4_7"/>
    <property type="match status" value="1"/>
</dbReference>
<keyword evidence="3" id="KW-0411">Iron-sulfur</keyword>
<reference evidence="5" key="1">
    <citation type="submission" date="2024-06" db="EMBL/GenBank/DDBJ databases">
        <title>A Novel Isolate, Dehalogenimonas sp. Strain 4OHTPN, Dechlorinates Aromatic 4 Hydroxy chlorothalonil by a Novel Reductive Dehalogenase.</title>
        <authorList>
            <person name="Liu G."/>
        </authorList>
    </citation>
    <scope>NUCLEOTIDE SEQUENCE</scope>
    <source>
        <strain evidence="5">4OHTPN</strain>
    </source>
</reference>
<dbReference type="RefSeq" id="WP_353714218.1">
    <property type="nucleotide sequence ID" value="NZ_CP159307.1"/>
</dbReference>
<evidence type="ECO:0000256" key="1">
    <source>
        <dbReference type="ARBA" id="ARBA00022723"/>
    </source>
</evidence>
<organism evidence="5">
    <name type="scientific">Dehalogenimonas sp. 4OHTPN</name>
    <dbReference type="NCBI Taxonomy" id="3166643"/>
    <lineage>
        <taxon>Bacteria</taxon>
        <taxon>Bacillati</taxon>
        <taxon>Chloroflexota</taxon>
        <taxon>Dehalococcoidia</taxon>
        <taxon>Dehalococcoidales</taxon>
        <taxon>Dehalococcoidaceae</taxon>
        <taxon>Dehalogenimonas</taxon>
    </lineage>
</organism>
<proteinExistence type="predicted"/>
<dbReference type="PROSITE" id="PS51318">
    <property type="entry name" value="TAT"/>
    <property type="match status" value="1"/>
</dbReference>
<dbReference type="EMBL" id="CP159307">
    <property type="protein sequence ID" value="XCH32955.1"/>
    <property type="molecule type" value="Genomic_DNA"/>
</dbReference>